<dbReference type="Proteomes" id="UP001305647">
    <property type="component" value="Unassembled WGS sequence"/>
</dbReference>
<sequence length="121" mass="13353">MIPAYREASSQFGTGKNQRQIGIVEGRITDGVLFPSVAVALRERMDARLEKLKAKVTTILAKAVEDVRADLGFVLARAPHGESPAPDDVGSAEKRDRLRETLKTLRVLRDQAEDVRRVSAE</sequence>
<proteinExistence type="predicted"/>
<reference evidence="1" key="1">
    <citation type="journal article" date="2023" name="Mol. Phylogenet. Evol.">
        <title>Genome-scale phylogeny and comparative genomics of the fungal order Sordariales.</title>
        <authorList>
            <person name="Hensen N."/>
            <person name="Bonometti L."/>
            <person name="Westerberg I."/>
            <person name="Brannstrom I.O."/>
            <person name="Guillou S."/>
            <person name="Cros-Aarteil S."/>
            <person name="Calhoun S."/>
            <person name="Haridas S."/>
            <person name="Kuo A."/>
            <person name="Mondo S."/>
            <person name="Pangilinan J."/>
            <person name="Riley R."/>
            <person name="LaButti K."/>
            <person name="Andreopoulos B."/>
            <person name="Lipzen A."/>
            <person name="Chen C."/>
            <person name="Yan M."/>
            <person name="Daum C."/>
            <person name="Ng V."/>
            <person name="Clum A."/>
            <person name="Steindorff A."/>
            <person name="Ohm R.A."/>
            <person name="Martin F."/>
            <person name="Silar P."/>
            <person name="Natvig D.O."/>
            <person name="Lalanne C."/>
            <person name="Gautier V."/>
            <person name="Ament-Velasquez S.L."/>
            <person name="Kruys A."/>
            <person name="Hutchinson M.I."/>
            <person name="Powell A.J."/>
            <person name="Barry K."/>
            <person name="Miller A.N."/>
            <person name="Grigoriev I.V."/>
            <person name="Debuchy R."/>
            <person name="Gladieux P."/>
            <person name="Hiltunen Thoren M."/>
            <person name="Johannesson H."/>
        </authorList>
    </citation>
    <scope>NUCLEOTIDE SEQUENCE</scope>
    <source>
        <strain evidence="1">CBS 757.83</strain>
    </source>
</reference>
<dbReference type="AlphaFoldDB" id="A0AAN6T7D1"/>
<comment type="caution">
    <text evidence="1">The sequence shown here is derived from an EMBL/GenBank/DDBJ whole genome shotgun (WGS) entry which is preliminary data.</text>
</comment>
<dbReference type="EMBL" id="MU863624">
    <property type="protein sequence ID" value="KAK4106677.1"/>
    <property type="molecule type" value="Genomic_DNA"/>
</dbReference>
<evidence type="ECO:0000313" key="2">
    <source>
        <dbReference type="Proteomes" id="UP001305647"/>
    </source>
</evidence>
<reference evidence="1" key="2">
    <citation type="submission" date="2023-05" db="EMBL/GenBank/DDBJ databases">
        <authorList>
            <consortium name="Lawrence Berkeley National Laboratory"/>
            <person name="Steindorff A."/>
            <person name="Hensen N."/>
            <person name="Bonometti L."/>
            <person name="Westerberg I."/>
            <person name="Brannstrom I.O."/>
            <person name="Guillou S."/>
            <person name="Cros-Aarteil S."/>
            <person name="Calhoun S."/>
            <person name="Haridas S."/>
            <person name="Kuo A."/>
            <person name="Mondo S."/>
            <person name="Pangilinan J."/>
            <person name="Riley R."/>
            <person name="Labutti K."/>
            <person name="Andreopoulos B."/>
            <person name="Lipzen A."/>
            <person name="Chen C."/>
            <person name="Yanf M."/>
            <person name="Daum C."/>
            <person name="Ng V."/>
            <person name="Clum A."/>
            <person name="Ohm R."/>
            <person name="Martin F."/>
            <person name="Silar P."/>
            <person name="Natvig D."/>
            <person name="Lalanne C."/>
            <person name="Gautier V."/>
            <person name="Ament-Velasquez S.L."/>
            <person name="Kruys A."/>
            <person name="Hutchinson M.I."/>
            <person name="Powell A.J."/>
            <person name="Barry K."/>
            <person name="Miller A.N."/>
            <person name="Grigoriev I.V."/>
            <person name="Debuchy R."/>
            <person name="Gladieux P."/>
            <person name="Thoren M.H."/>
            <person name="Johannesson H."/>
        </authorList>
    </citation>
    <scope>NUCLEOTIDE SEQUENCE</scope>
    <source>
        <strain evidence="1">CBS 757.83</strain>
    </source>
</reference>
<name>A0AAN6T7D1_9PEZI</name>
<gene>
    <name evidence="1" type="ORF">N658DRAFT_26869</name>
</gene>
<protein>
    <submittedName>
        <fullName evidence="1">Uncharacterized protein</fullName>
    </submittedName>
</protein>
<keyword evidence="2" id="KW-1185">Reference proteome</keyword>
<organism evidence="1 2">
    <name type="scientific">Parathielavia hyrcaniae</name>
    <dbReference type="NCBI Taxonomy" id="113614"/>
    <lineage>
        <taxon>Eukaryota</taxon>
        <taxon>Fungi</taxon>
        <taxon>Dikarya</taxon>
        <taxon>Ascomycota</taxon>
        <taxon>Pezizomycotina</taxon>
        <taxon>Sordariomycetes</taxon>
        <taxon>Sordariomycetidae</taxon>
        <taxon>Sordariales</taxon>
        <taxon>Chaetomiaceae</taxon>
        <taxon>Parathielavia</taxon>
    </lineage>
</organism>
<evidence type="ECO:0000313" key="1">
    <source>
        <dbReference type="EMBL" id="KAK4106677.1"/>
    </source>
</evidence>
<accession>A0AAN6T7D1</accession>